<dbReference type="InterPro" id="IPR000731">
    <property type="entry name" value="SSD"/>
</dbReference>
<dbReference type="Pfam" id="PF03176">
    <property type="entry name" value="MMPL"/>
    <property type="match status" value="2"/>
</dbReference>
<feature type="domain" description="SSD" evidence="8">
    <location>
        <begin position="174"/>
        <end position="323"/>
    </location>
</feature>
<organism evidence="9 10">
    <name type="scientific">Mumia zhuanghuii</name>
    <dbReference type="NCBI Taxonomy" id="2585211"/>
    <lineage>
        <taxon>Bacteria</taxon>
        <taxon>Bacillati</taxon>
        <taxon>Actinomycetota</taxon>
        <taxon>Actinomycetes</taxon>
        <taxon>Propionibacteriales</taxon>
        <taxon>Nocardioidaceae</taxon>
        <taxon>Mumia</taxon>
    </lineage>
</organism>
<evidence type="ECO:0000256" key="5">
    <source>
        <dbReference type="ARBA" id="ARBA00023136"/>
    </source>
</evidence>
<comment type="subcellular location">
    <subcellularLocation>
        <location evidence="1">Cell membrane</location>
        <topology evidence="1">Multi-pass membrane protein</topology>
    </subcellularLocation>
</comment>
<dbReference type="InterPro" id="IPR050545">
    <property type="entry name" value="Mycobact_MmpL"/>
</dbReference>
<feature type="transmembrane region" description="Helical" evidence="7">
    <location>
        <begin position="625"/>
        <end position="649"/>
    </location>
</feature>
<feature type="transmembrane region" description="Helical" evidence="7">
    <location>
        <begin position="201"/>
        <end position="219"/>
    </location>
</feature>
<feature type="transmembrane region" description="Helical" evidence="7">
    <location>
        <begin position="516"/>
        <end position="538"/>
    </location>
</feature>
<protein>
    <submittedName>
        <fullName evidence="9">MMPL family transporter</fullName>
    </submittedName>
</protein>
<dbReference type="InterPro" id="IPR004869">
    <property type="entry name" value="MMPL_dom"/>
</dbReference>
<dbReference type="RefSeq" id="WP_149768567.1">
    <property type="nucleotide sequence ID" value="NZ_VDFQ02000001.1"/>
</dbReference>
<keyword evidence="3 7" id="KW-0812">Transmembrane</keyword>
<evidence type="ECO:0000313" key="10">
    <source>
        <dbReference type="Proteomes" id="UP000307768"/>
    </source>
</evidence>
<evidence type="ECO:0000256" key="2">
    <source>
        <dbReference type="ARBA" id="ARBA00022475"/>
    </source>
</evidence>
<dbReference type="Gene3D" id="1.20.1640.10">
    <property type="entry name" value="Multidrug efflux transporter AcrB transmembrane domain"/>
    <property type="match status" value="2"/>
</dbReference>
<feature type="transmembrane region" description="Helical" evidence="7">
    <location>
        <begin position="266"/>
        <end position="289"/>
    </location>
</feature>
<name>A0A5Q6S4R9_9ACTN</name>
<feature type="transmembrane region" description="Helical" evidence="7">
    <location>
        <begin position="174"/>
        <end position="194"/>
    </location>
</feature>
<evidence type="ECO:0000313" key="9">
    <source>
        <dbReference type="EMBL" id="KAA1425392.1"/>
    </source>
</evidence>
<feature type="transmembrane region" description="Helical" evidence="7">
    <location>
        <begin position="583"/>
        <end position="604"/>
    </location>
</feature>
<dbReference type="PROSITE" id="PS50156">
    <property type="entry name" value="SSD"/>
    <property type="match status" value="1"/>
</dbReference>
<evidence type="ECO:0000259" key="8">
    <source>
        <dbReference type="PROSITE" id="PS50156"/>
    </source>
</evidence>
<keyword evidence="4 7" id="KW-1133">Transmembrane helix</keyword>
<comment type="caution">
    <text evidence="9">The sequence shown here is derived from an EMBL/GenBank/DDBJ whole genome shotgun (WGS) entry which is preliminary data.</text>
</comment>
<proteinExistence type="predicted"/>
<feature type="transmembrane region" description="Helical" evidence="7">
    <location>
        <begin position="550"/>
        <end position="571"/>
    </location>
</feature>
<feature type="transmembrane region" description="Helical" evidence="7">
    <location>
        <begin position="361"/>
        <end position="380"/>
    </location>
</feature>
<evidence type="ECO:0000256" key="3">
    <source>
        <dbReference type="ARBA" id="ARBA00022692"/>
    </source>
</evidence>
<sequence length="915" mass="94794">MSLFLYRLGGLIAARRGTVVAAWFLVIVTVMGTSAALGDQYDDAFSVPGTQSQEGQDLLADRFGQTGTSGQLLVTATAGKITDSAPSTDVAEIVEAVGKVPGVAVSNPLTATDPVVSQDQTATLASIRFDDKVPSESTLGAVERAAEPPSSAVTTSVGGDAYKPDAEPSRVPELIGLFISFVILAVTFGSLLAAGMPVVTSLFGVLVTLSTVVIASWLTTVSSTAPTLAEMLGLAVGIDYALFILSRHRRHLAEGLDPPEAMRRAMATAGSAVVFAGATVIIALTGLAVARIPVLTVMGVAAALAVAVAVTLALTLLPAIALLFGERLRPRQKRSRRRQATRQESAGTPFSARWVAATTRFPAVTILVVLVLLILAARPASELELALPDNSTAPPSSAARETYDDITATFGEGYNAPLSVTADVITSSDPTDTVNDLAAAIAKVPDVVDITLATPNEGGDTALIQVIPSAGQTAPSTKALVETLRAMSPGWEKQLGVGDIMVTGQTAINIDVSDRLAAALLPFAVIVIGLSLLLLMVVFRSIAVPLKATVGYLLSVGAALGAVVVVFQWGWLGGLGEETGPVVSFMPIFVMGVLFGLAMDYEMFLVSAMREEYVRAGDPQRAVRVGFVSSARVVTAAALIMGTVFIAFIPGGSSTIKPIALGLAVGVFVDAFVVRMTLVPAVMVLLGRRAWWLPAVLDRSIPDVDVEGAVLHRKIAFQEWESEHGEVAVLARDLVVREGDVPVEITARPGEVHRLALPASNDAEALAYVLTGRSVAHSGILVVDGLLLPEQREAVSRSSTGVRVGAGRTDVHVDELLRDRARVVTASRRGRREFVARATDAVGALGGDGSGVDGAGVDAATAVAAGARLVVLHARNGDAASTAQADVDALAAALAEQGATVIVTVPQETGRLSDG</sequence>
<feature type="transmembrane region" description="Helical" evidence="7">
    <location>
        <begin position="661"/>
        <end position="686"/>
    </location>
</feature>
<keyword evidence="2" id="KW-1003">Cell membrane</keyword>
<dbReference type="EMBL" id="VDFQ02000001">
    <property type="protein sequence ID" value="KAA1425392.1"/>
    <property type="molecule type" value="Genomic_DNA"/>
</dbReference>
<reference evidence="9 10" key="1">
    <citation type="submission" date="2019-09" db="EMBL/GenBank/DDBJ databases">
        <title>Mumia zhuanghuii sp. nov. isolated from the intestinal contents of plateau pika (Ochotona curzoniae) in the Qinghai-Tibet plateau of China.</title>
        <authorList>
            <person name="Tian Z."/>
        </authorList>
    </citation>
    <scope>NUCLEOTIDE SEQUENCE [LARGE SCALE GENOMIC DNA]</scope>
    <source>
        <strain evidence="10">350</strain>
    </source>
</reference>
<dbReference type="AlphaFoldDB" id="A0A5Q6S4R9"/>
<evidence type="ECO:0000256" key="4">
    <source>
        <dbReference type="ARBA" id="ARBA00022989"/>
    </source>
</evidence>
<dbReference type="PANTHER" id="PTHR33406:SF13">
    <property type="entry name" value="MEMBRANE PROTEIN YDFJ"/>
    <property type="match status" value="1"/>
</dbReference>
<dbReference type="Proteomes" id="UP000307768">
    <property type="component" value="Unassembled WGS sequence"/>
</dbReference>
<dbReference type="OrthoDB" id="7051771at2"/>
<keyword evidence="5 7" id="KW-0472">Membrane</keyword>
<feature type="region of interest" description="Disordered" evidence="6">
    <location>
        <begin position="141"/>
        <end position="164"/>
    </location>
</feature>
<dbReference type="SUPFAM" id="SSF82866">
    <property type="entry name" value="Multidrug efflux transporter AcrB transmembrane domain"/>
    <property type="match status" value="2"/>
</dbReference>
<gene>
    <name evidence="9" type="ORF">FE697_005945</name>
</gene>
<feature type="transmembrane region" description="Helical" evidence="7">
    <location>
        <begin position="295"/>
        <end position="324"/>
    </location>
</feature>
<evidence type="ECO:0000256" key="7">
    <source>
        <dbReference type="SAM" id="Phobius"/>
    </source>
</evidence>
<feature type="transmembrane region" description="Helical" evidence="7">
    <location>
        <begin position="225"/>
        <end position="245"/>
    </location>
</feature>
<dbReference type="PANTHER" id="PTHR33406">
    <property type="entry name" value="MEMBRANE PROTEIN MJ1562-RELATED"/>
    <property type="match status" value="1"/>
</dbReference>
<evidence type="ECO:0000256" key="6">
    <source>
        <dbReference type="SAM" id="MobiDB-lite"/>
    </source>
</evidence>
<accession>A0A5Q6S4R9</accession>
<evidence type="ECO:0000256" key="1">
    <source>
        <dbReference type="ARBA" id="ARBA00004651"/>
    </source>
</evidence>
<dbReference type="GO" id="GO:0005886">
    <property type="term" value="C:plasma membrane"/>
    <property type="evidence" value="ECO:0007669"/>
    <property type="project" value="UniProtKB-SubCell"/>
</dbReference>